<sequence>MPPEVLNIRIVFIIIMIRKFVDRKGELEALEKAYQKGVNLFIVYGRRRVGKTALLRKFLEDKWGIYFLCSQRGYEKDVERFSVEVSKLFNLPLKFKDFGEAFEFLVKQGKLVVVIDEFPYLIEAYKPIVSVFQRIVDLTLENSEIMLVLSGSSVGMMEREVLSYKAPLYGRAGGIMKVKPFRFFDMVEWYGGDFEKLVRIYGVTWGVPRYMELIREGSDEEIIQNFFEPTAFLFNEGRLLLMEELRSPTTYGQIIEAIALGKTRLSEIASYVMMEPKDLPAYLRVLSDLGIVKRETPVTKKTAKRGIYVIEDEYFRFYYRFVSPHYEEIEALNPEPAIEDFRRNFNAYLGKTFEKVAREFIIRLIKGQEIPTYTRFGRWWHKGEEIDLVALNEREKRVLFVEVKWKDLSERKARGILKDLKRKSKLVGLDDWEKSYGLVVKDVEEKAELRAEGWQVWDLEDFKT</sequence>
<organism evidence="3 4">
    <name type="scientific">Thermococcus cleftensis (strain DSM 27260 / KACC 17922 / CL1)</name>
    <dbReference type="NCBI Taxonomy" id="163003"/>
    <lineage>
        <taxon>Archaea</taxon>
        <taxon>Methanobacteriati</taxon>
        <taxon>Methanobacteriota</taxon>
        <taxon>Thermococci</taxon>
        <taxon>Thermococcales</taxon>
        <taxon>Thermococcaceae</taxon>
        <taxon>Thermococcus</taxon>
    </lineage>
</organism>
<dbReference type="KEGG" id="thm:CL1_0255"/>
<dbReference type="Pfam" id="PF01637">
    <property type="entry name" value="ATPase_2"/>
    <property type="match status" value="1"/>
</dbReference>
<dbReference type="AlphaFoldDB" id="I3ZRY3"/>
<dbReference type="STRING" id="163003.CL1_0255"/>
<feature type="domain" description="ATPase" evidence="1">
    <location>
        <begin position="20"/>
        <end position="212"/>
    </location>
</feature>
<evidence type="ECO:0000313" key="3">
    <source>
        <dbReference type="EMBL" id="AFL94467.1"/>
    </source>
</evidence>
<evidence type="ECO:0000259" key="1">
    <source>
        <dbReference type="Pfam" id="PF01637"/>
    </source>
</evidence>
<dbReference type="Proteomes" id="UP000006064">
    <property type="component" value="Chromosome"/>
</dbReference>
<dbReference type="EMBL" id="CP003651">
    <property type="protein sequence ID" value="AFL94467.1"/>
    <property type="molecule type" value="Genomic_DNA"/>
</dbReference>
<evidence type="ECO:0000259" key="2">
    <source>
        <dbReference type="Pfam" id="PF03008"/>
    </source>
</evidence>
<dbReference type="PANTHER" id="PTHR34704:SF2">
    <property type="entry name" value="ATPASE"/>
    <property type="match status" value="1"/>
</dbReference>
<accession>I3ZRY3</accession>
<dbReference type="Gene3D" id="3.40.50.300">
    <property type="entry name" value="P-loop containing nucleotide triphosphate hydrolases"/>
    <property type="match status" value="1"/>
</dbReference>
<dbReference type="SUPFAM" id="SSF52540">
    <property type="entry name" value="P-loop containing nucleoside triphosphate hydrolases"/>
    <property type="match status" value="1"/>
</dbReference>
<proteinExistence type="predicted"/>
<evidence type="ECO:0000313" key="4">
    <source>
        <dbReference type="Proteomes" id="UP000006064"/>
    </source>
</evidence>
<protein>
    <submittedName>
        <fullName evidence="3">ATPase (AAA+ superfamily) 3</fullName>
    </submittedName>
</protein>
<keyword evidence="4" id="KW-1185">Reference proteome</keyword>
<dbReference type="InterPro" id="IPR004256">
    <property type="entry name" value="DUF234"/>
</dbReference>
<name>I3ZRY3_THECF</name>
<dbReference type="InterPro" id="IPR027417">
    <property type="entry name" value="P-loop_NTPase"/>
</dbReference>
<dbReference type="InterPro" id="IPR011579">
    <property type="entry name" value="ATPase_dom"/>
</dbReference>
<dbReference type="Pfam" id="PF03008">
    <property type="entry name" value="DUF234"/>
    <property type="match status" value="1"/>
</dbReference>
<dbReference type="HOGENOM" id="CLU_041137_3_0_2"/>
<gene>
    <name evidence="3" type="ORF">CL1_0255</name>
</gene>
<dbReference type="GO" id="GO:0005524">
    <property type="term" value="F:ATP binding"/>
    <property type="evidence" value="ECO:0007669"/>
    <property type="project" value="InterPro"/>
</dbReference>
<reference evidence="3 4" key="1">
    <citation type="journal article" date="2012" name="J. Bacteriol.">
        <title>Complete Genome Sequence of the Hyperthermophilic Archaeon Thermococcus sp. Strain CL1, Isolated from a Paralvinella sp. Polychaete Worm Collected from a Hydrothermal Vent.</title>
        <authorList>
            <person name="Jung J.H."/>
            <person name="Holden J.F."/>
            <person name="Seo D.H."/>
            <person name="Park K.H."/>
            <person name="Shin H."/>
            <person name="Ryu S."/>
            <person name="Lee J.H."/>
            <person name="Park C.S."/>
        </authorList>
    </citation>
    <scope>NUCLEOTIDE SEQUENCE [LARGE SCALE GENOMIC DNA]</scope>
    <source>
        <strain evidence="4">DSM 27260 / KACC 17922 / CL1</strain>
    </source>
</reference>
<feature type="domain" description="DUF234" evidence="2">
    <location>
        <begin position="318"/>
        <end position="416"/>
    </location>
</feature>
<dbReference type="PANTHER" id="PTHR34704">
    <property type="entry name" value="ATPASE"/>
    <property type="match status" value="1"/>
</dbReference>